<dbReference type="PANTHER" id="PTHR44196">
    <property type="entry name" value="DEHYDROGENASE/REDUCTASE SDR FAMILY MEMBER 7B"/>
    <property type="match status" value="1"/>
</dbReference>
<dbReference type="Proteomes" id="UP001549110">
    <property type="component" value="Unassembled WGS sequence"/>
</dbReference>
<dbReference type="PIRSF" id="PIRSF000126">
    <property type="entry name" value="11-beta-HSD1"/>
    <property type="match status" value="1"/>
</dbReference>
<sequence>MDRRLALVTGASAGIGAAFAKIYASHGYDLALTARRAERLERLADEIRLAHGVETLVVPADLADPGAPEQMLQHLTAHGRSVDALVNNAGYGVTGGFLESSWQTHETFLRVMLTAPTELAYRVLPGMVERRFGRIVNVASLAGLIPGSPGATLYGAVKSYLIKASQSLHLENLASGVHVSALCPGFTYSEFHDVNDTREQISRSAPPWMWLGADEVAAAGYEAAEANRPICVPGAPNKAIAATAKMLPDEWALALMASQGPRFRGKV</sequence>
<dbReference type="InterPro" id="IPR036291">
    <property type="entry name" value="NAD(P)-bd_dom_sf"/>
</dbReference>
<dbReference type="InterPro" id="IPR002347">
    <property type="entry name" value="SDR_fam"/>
</dbReference>
<dbReference type="RefSeq" id="WP_331930868.1">
    <property type="nucleotide sequence ID" value="NZ_JBEPLU010000001.1"/>
</dbReference>
<reference evidence="4 5" key="1">
    <citation type="submission" date="2024-06" db="EMBL/GenBank/DDBJ databases">
        <title>Genomic Encyclopedia of Type Strains, Phase IV (KMG-IV): sequencing the most valuable type-strain genomes for metagenomic binning, comparative biology and taxonomic classification.</title>
        <authorList>
            <person name="Goeker M."/>
        </authorList>
    </citation>
    <scope>NUCLEOTIDE SEQUENCE [LARGE SCALE GENOMIC DNA]</scope>
    <source>
        <strain evidence="4 5">DSM 17809</strain>
    </source>
</reference>
<gene>
    <name evidence="4" type="ORF">ABID41_001613</name>
</gene>
<comment type="similarity">
    <text evidence="1 3">Belongs to the short-chain dehydrogenases/reductases (SDR) family.</text>
</comment>
<name>A0ABV2EHJ8_9CAUL</name>
<evidence type="ECO:0000256" key="1">
    <source>
        <dbReference type="ARBA" id="ARBA00006484"/>
    </source>
</evidence>
<accession>A0ABV2EHJ8</accession>
<dbReference type="Gene3D" id="3.40.50.720">
    <property type="entry name" value="NAD(P)-binding Rossmann-like Domain"/>
    <property type="match status" value="1"/>
</dbReference>
<dbReference type="PANTHER" id="PTHR44196:SF2">
    <property type="entry name" value="SHORT-CHAIN DEHYDROGENASE-RELATED"/>
    <property type="match status" value="1"/>
</dbReference>
<proteinExistence type="inferred from homology"/>
<comment type="caution">
    <text evidence="4">The sequence shown here is derived from an EMBL/GenBank/DDBJ whole genome shotgun (WGS) entry which is preliminary data.</text>
</comment>
<dbReference type="SUPFAM" id="SSF51735">
    <property type="entry name" value="NAD(P)-binding Rossmann-fold domains"/>
    <property type="match status" value="1"/>
</dbReference>
<dbReference type="Pfam" id="PF00106">
    <property type="entry name" value="adh_short"/>
    <property type="match status" value="1"/>
</dbReference>
<dbReference type="CDD" id="cd05233">
    <property type="entry name" value="SDR_c"/>
    <property type="match status" value="1"/>
</dbReference>
<keyword evidence="2" id="KW-0560">Oxidoreductase</keyword>
<dbReference type="PRINTS" id="PR00080">
    <property type="entry name" value="SDRFAMILY"/>
</dbReference>
<evidence type="ECO:0000256" key="2">
    <source>
        <dbReference type="ARBA" id="ARBA00023002"/>
    </source>
</evidence>
<dbReference type="PRINTS" id="PR00081">
    <property type="entry name" value="GDHRDH"/>
</dbReference>
<evidence type="ECO:0000313" key="5">
    <source>
        <dbReference type="Proteomes" id="UP001549110"/>
    </source>
</evidence>
<evidence type="ECO:0000313" key="4">
    <source>
        <dbReference type="EMBL" id="MET3526518.1"/>
    </source>
</evidence>
<organism evidence="4 5">
    <name type="scientific">Phenylobacterium koreense</name>
    <dbReference type="NCBI Taxonomy" id="266125"/>
    <lineage>
        <taxon>Bacteria</taxon>
        <taxon>Pseudomonadati</taxon>
        <taxon>Pseudomonadota</taxon>
        <taxon>Alphaproteobacteria</taxon>
        <taxon>Caulobacterales</taxon>
        <taxon>Caulobacteraceae</taxon>
        <taxon>Phenylobacterium</taxon>
    </lineage>
</organism>
<evidence type="ECO:0000256" key="3">
    <source>
        <dbReference type="RuleBase" id="RU000363"/>
    </source>
</evidence>
<dbReference type="EMBL" id="JBEPLU010000001">
    <property type="protein sequence ID" value="MET3526518.1"/>
    <property type="molecule type" value="Genomic_DNA"/>
</dbReference>
<keyword evidence="5" id="KW-1185">Reference proteome</keyword>
<protein>
    <submittedName>
        <fullName evidence="4">Short-subunit dehydrogenase</fullName>
    </submittedName>
</protein>